<accession>A0A484HFP5</accession>
<reference evidence="9" key="1">
    <citation type="submission" date="2019-01" db="EMBL/GenBank/DDBJ databases">
        <authorList>
            <consortium name="Genoscope - CEA"/>
            <person name="William W."/>
        </authorList>
    </citation>
    <scope>NUCLEOTIDE SEQUENCE</scope>
    <source>
        <strain evidence="9">CR-1</strain>
    </source>
</reference>
<feature type="binding site" evidence="6">
    <location>
        <begin position="36"/>
        <end position="43"/>
    </location>
    <ligand>
        <name>ATP</name>
        <dbReference type="ChEBI" id="CHEBI:30616"/>
    </ligand>
</feature>
<comment type="catalytic activity">
    <reaction evidence="1 6 7">
        <text>adenosine 5'-phosphosulfate + ATP = 3'-phosphoadenylyl sulfate + ADP + H(+)</text>
        <dbReference type="Rhea" id="RHEA:24152"/>
        <dbReference type="ChEBI" id="CHEBI:15378"/>
        <dbReference type="ChEBI" id="CHEBI:30616"/>
        <dbReference type="ChEBI" id="CHEBI:58243"/>
        <dbReference type="ChEBI" id="CHEBI:58339"/>
        <dbReference type="ChEBI" id="CHEBI:456216"/>
        <dbReference type="EC" id="2.7.1.25"/>
    </reaction>
</comment>
<evidence type="ECO:0000256" key="6">
    <source>
        <dbReference type="HAMAP-Rule" id="MF_00065"/>
    </source>
</evidence>
<evidence type="ECO:0000259" key="8">
    <source>
        <dbReference type="Pfam" id="PF01583"/>
    </source>
</evidence>
<dbReference type="EMBL" id="CAACVI010000005">
    <property type="protein sequence ID" value="VEN73204.1"/>
    <property type="molecule type" value="Genomic_DNA"/>
</dbReference>
<dbReference type="InterPro" id="IPR002891">
    <property type="entry name" value="APS"/>
</dbReference>
<keyword evidence="5 6" id="KW-0067">ATP-binding</keyword>
<dbReference type="NCBIfam" id="TIGR00455">
    <property type="entry name" value="apsK"/>
    <property type="match status" value="1"/>
</dbReference>
<comment type="pathway">
    <text evidence="6 7">Sulfur metabolism; hydrogen sulfide biosynthesis; sulfite from sulfate: step 2/3.</text>
</comment>
<evidence type="ECO:0000256" key="5">
    <source>
        <dbReference type="ARBA" id="ARBA00022840"/>
    </source>
</evidence>
<dbReference type="SUPFAM" id="SSF52540">
    <property type="entry name" value="P-loop containing nucleoside triphosphate hydrolases"/>
    <property type="match status" value="1"/>
</dbReference>
<dbReference type="PANTHER" id="PTHR42700">
    <property type="entry name" value="SULFATE ADENYLYLTRANSFERASE"/>
    <property type="match status" value="1"/>
</dbReference>
<dbReference type="GO" id="GO:0005524">
    <property type="term" value="F:ATP binding"/>
    <property type="evidence" value="ECO:0007669"/>
    <property type="project" value="UniProtKB-UniRule"/>
</dbReference>
<evidence type="ECO:0000256" key="2">
    <source>
        <dbReference type="ARBA" id="ARBA00012121"/>
    </source>
</evidence>
<proteinExistence type="inferred from homology"/>
<gene>
    <name evidence="6 9" type="primary">cysC</name>
    <name evidence="9" type="ORF">EPICR_130021</name>
</gene>
<protein>
    <recommendedName>
        <fullName evidence="2 6">Adenylyl-sulfate kinase</fullName>
        <ecNumber evidence="2 6">2.7.1.25</ecNumber>
    </recommendedName>
    <alternativeName>
        <fullName evidence="6">APS kinase</fullName>
    </alternativeName>
    <alternativeName>
        <fullName evidence="6">ATP adenosine-5'-phosphosulfate 3'-phosphotransferase</fullName>
    </alternativeName>
    <alternativeName>
        <fullName evidence="6">Adenosine-5'-phosphosulfate kinase</fullName>
    </alternativeName>
</protein>
<dbReference type="GO" id="GO:0004020">
    <property type="term" value="F:adenylylsulfate kinase activity"/>
    <property type="evidence" value="ECO:0007669"/>
    <property type="project" value="UniProtKB-UniRule"/>
</dbReference>
<dbReference type="GO" id="GO:0070814">
    <property type="term" value="P:hydrogen sulfide biosynthetic process"/>
    <property type="evidence" value="ECO:0007669"/>
    <property type="project" value="UniProtKB-UniRule"/>
</dbReference>
<dbReference type="Gene3D" id="3.40.50.300">
    <property type="entry name" value="P-loop containing nucleotide triphosphate hydrolases"/>
    <property type="match status" value="1"/>
</dbReference>
<feature type="active site" description="Phosphoserine intermediate" evidence="6">
    <location>
        <position position="110"/>
    </location>
</feature>
<sequence>MAEFPKRDISRFSGYVKKADREKLHGHKGVAVWLTGFSASGKSTIAHHLEKRLYQMGRSTYVLDGDNVRYGLCADLGFSPCDRSENIRRIGEMARLFVDSGIILLAAFISPDRIDRQKIRETIGEENFIEVFVDCPISVCRLRDPKGIYQKALSGEIKNFTGISAKYDPPERPDITIRSHEETVDSAVTRLIAHMKKRRFIPGSEVRTQSVRQHA</sequence>
<keyword evidence="6 7" id="KW-0418">Kinase</keyword>
<dbReference type="CDD" id="cd02027">
    <property type="entry name" value="APSK"/>
    <property type="match status" value="1"/>
</dbReference>
<dbReference type="InterPro" id="IPR027417">
    <property type="entry name" value="P-loop_NTPase"/>
</dbReference>
<name>A0A484HFP5_9BACT</name>
<comment type="function">
    <text evidence="6 7">Catalyzes the synthesis of activated sulfate.</text>
</comment>
<dbReference type="NCBIfam" id="NF003013">
    <property type="entry name" value="PRK03846.1"/>
    <property type="match status" value="1"/>
</dbReference>
<keyword evidence="3 6" id="KW-0808">Transferase</keyword>
<comment type="similarity">
    <text evidence="6 7">Belongs to the APS kinase family.</text>
</comment>
<evidence type="ECO:0000256" key="4">
    <source>
        <dbReference type="ARBA" id="ARBA00022741"/>
    </source>
</evidence>
<evidence type="ECO:0000256" key="1">
    <source>
        <dbReference type="ARBA" id="ARBA00001823"/>
    </source>
</evidence>
<dbReference type="Pfam" id="PF01583">
    <property type="entry name" value="APS_kinase"/>
    <property type="match status" value="1"/>
</dbReference>
<dbReference type="GO" id="GO:0010134">
    <property type="term" value="P:sulfate assimilation via adenylyl sulfate reduction"/>
    <property type="evidence" value="ECO:0007669"/>
    <property type="project" value="TreeGrafter"/>
</dbReference>
<evidence type="ECO:0000256" key="3">
    <source>
        <dbReference type="ARBA" id="ARBA00022679"/>
    </source>
</evidence>
<dbReference type="EC" id="2.7.1.25" evidence="2 6"/>
<feature type="domain" description="APS kinase" evidence="8">
    <location>
        <begin position="28"/>
        <end position="177"/>
    </location>
</feature>
<dbReference type="GO" id="GO:0004781">
    <property type="term" value="F:sulfate adenylyltransferase (ATP) activity"/>
    <property type="evidence" value="ECO:0007669"/>
    <property type="project" value="TreeGrafter"/>
</dbReference>
<dbReference type="GO" id="GO:0019379">
    <property type="term" value="P:sulfate assimilation, phosphoadenylyl sulfate reduction by phosphoadenylyl-sulfate reductase (thioredoxin)"/>
    <property type="evidence" value="ECO:0007669"/>
    <property type="project" value="TreeGrafter"/>
</dbReference>
<dbReference type="AlphaFoldDB" id="A0A484HFP5"/>
<dbReference type="PANTHER" id="PTHR42700:SF3">
    <property type="entry name" value="BIFUNCTIONAL SAT_APS KINASE-RELATED"/>
    <property type="match status" value="1"/>
</dbReference>
<keyword evidence="4 6" id="KW-0547">Nucleotide-binding</keyword>
<keyword evidence="6" id="KW-0597">Phosphoprotein</keyword>
<dbReference type="GO" id="GO:0005737">
    <property type="term" value="C:cytoplasm"/>
    <property type="evidence" value="ECO:0007669"/>
    <property type="project" value="TreeGrafter"/>
</dbReference>
<evidence type="ECO:0000313" key="9">
    <source>
        <dbReference type="EMBL" id="VEN73204.1"/>
    </source>
</evidence>
<dbReference type="InterPro" id="IPR050512">
    <property type="entry name" value="Sulf_AdTrans/APS_kinase"/>
</dbReference>
<dbReference type="UniPathway" id="UPA00140">
    <property type="reaction ID" value="UER00205"/>
</dbReference>
<dbReference type="InterPro" id="IPR059117">
    <property type="entry name" value="APS_kinase_dom"/>
</dbReference>
<dbReference type="HAMAP" id="MF_00065">
    <property type="entry name" value="Adenylyl_sulf_kinase"/>
    <property type="match status" value="1"/>
</dbReference>
<organism evidence="9">
    <name type="scientific">uncultured Desulfobacteraceae bacterium</name>
    <dbReference type="NCBI Taxonomy" id="218296"/>
    <lineage>
        <taxon>Bacteria</taxon>
        <taxon>Pseudomonadati</taxon>
        <taxon>Thermodesulfobacteriota</taxon>
        <taxon>Desulfobacteria</taxon>
        <taxon>Desulfobacterales</taxon>
        <taxon>Desulfobacteraceae</taxon>
        <taxon>environmental samples</taxon>
    </lineage>
</organism>
<evidence type="ECO:0000256" key="7">
    <source>
        <dbReference type="RuleBase" id="RU004347"/>
    </source>
</evidence>